<reference evidence="5" key="2">
    <citation type="journal article" date="2023" name="Int. J. Mol. Sci.">
        <title>De Novo Assembly and Annotation of 11 Diverse Shrub Willow (Salix) Genomes Reveals Novel Gene Organization in Sex-Linked Regions.</title>
        <authorList>
            <person name="Hyden B."/>
            <person name="Feng K."/>
            <person name="Yates T.B."/>
            <person name="Jawdy S."/>
            <person name="Cereghino C."/>
            <person name="Smart L.B."/>
            <person name="Muchero W."/>
        </authorList>
    </citation>
    <scope>NUCLEOTIDE SEQUENCE</scope>
    <source>
        <tissue evidence="5">Shoot tip</tissue>
    </source>
</reference>
<dbReference type="OrthoDB" id="1875751at2759"/>
<dbReference type="PROSITE" id="PS50102">
    <property type="entry name" value="RRM"/>
    <property type="match status" value="2"/>
</dbReference>
<protein>
    <submittedName>
        <fullName evidence="5">EUKARYOTIC TRANSLATION INITIATION FACTOR 3 SUBUNIT G</fullName>
    </submittedName>
</protein>
<dbReference type="InterPro" id="IPR050886">
    <property type="entry name" value="RNA-binding_reg"/>
</dbReference>
<dbReference type="InterPro" id="IPR035979">
    <property type="entry name" value="RBD_domain_sf"/>
</dbReference>
<dbReference type="GO" id="GO:0005634">
    <property type="term" value="C:nucleus"/>
    <property type="evidence" value="ECO:0007669"/>
    <property type="project" value="TreeGrafter"/>
</dbReference>
<feature type="region of interest" description="Disordered" evidence="3">
    <location>
        <begin position="470"/>
        <end position="491"/>
    </location>
</feature>
<sequence>MGKKRKPTSKPQQSSSSKQPKIEKTPQPPPPSSESEVVVEEEEEEEEEDSSSSETGSEESESEEEEESESEEEEEESKSESEEEEEEEEEEESKSESEEEETEDSKRETISKLLQPCTKEDLIKILKEAASTDPCIATEIFNSVDSDPVHRKIFLHGLGWDVSNETLISVFKKYGEIEDCKIVNDKATGRSKGYGFLLFKTRIAARKALKEPQKKVGNRMVSCQLASLGKGQNQKQDNSSDVSLRKLYIGNVGPQISVENLKEFFAQFGEIEDGPSGFDKSTRKFRGFAFIVYKSLEGIRKALEEPVKFFEGIKLQCSLSTKNSSGGGGGNANVAEASSAGAGNNAGIVQGNMGIQGLLNQGMMGQSMNPTGAVFLGQNPALGVLNPMLGLGVGVGAGGMLNQTGLSPLFPGGVSQPLNRVGNAGPSIGLGAGFPTQHGVNTISNSMIGSYNSQAALQGLGAYQSSQSSLPSASAARSQPGIGSVPSYFGR</sequence>
<dbReference type="Pfam" id="PF00076">
    <property type="entry name" value="RRM_1"/>
    <property type="match status" value="2"/>
</dbReference>
<dbReference type="InterPro" id="IPR012677">
    <property type="entry name" value="Nucleotide-bd_a/b_plait_sf"/>
</dbReference>
<dbReference type="Gene3D" id="3.30.70.330">
    <property type="match status" value="2"/>
</dbReference>
<evidence type="ECO:0000256" key="1">
    <source>
        <dbReference type="ARBA" id="ARBA00022884"/>
    </source>
</evidence>
<dbReference type="SMART" id="SM00360">
    <property type="entry name" value="RRM"/>
    <property type="match status" value="2"/>
</dbReference>
<dbReference type="GO" id="GO:0003743">
    <property type="term" value="F:translation initiation factor activity"/>
    <property type="evidence" value="ECO:0007669"/>
    <property type="project" value="UniProtKB-KW"/>
</dbReference>
<dbReference type="InterPro" id="IPR000504">
    <property type="entry name" value="RRM_dom"/>
</dbReference>
<evidence type="ECO:0000259" key="4">
    <source>
        <dbReference type="PROSITE" id="PS50102"/>
    </source>
</evidence>
<reference evidence="5" key="1">
    <citation type="submission" date="2022-11" db="EMBL/GenBank/DDBJ databases">
        <authorList>
            <person name="Hyden B.L."/>
            <person name="Feng K."/>
            <person name="Yates T."/>
            <person name="Jawdy S."/>
            <person name="Smart L.B."/>
            <person name="Muchero W."/>
        </authorList>
    </citation>
    <scope>NUCLEOTIDE SEQUENCE</scope>
    <source>
        <tissue evidence="5">Shoot tip</tissue>
    </source>
</reference>
<dbReference type="EMBL" id="JAPFFK010000007">
    <property type="protein sequence ID" value="KAJ6755551.1"/>
    <property type="molecule type" value="Genomic_DNA"/>
</dbReference>
<evidence type="ECO:0000313" key="5">
    <source>
        <dbReference type="EMBL" id="KAJ6755551.1"/>
    </source>
</evidence>
<feature type="compositionally biased region" description="Acidic residues" evidence="3">
    <location>
        <begin position="37"/>
        <end position="103"/>
    </location>
</feature>
<dbReference type="Proteomes" id="UP001151532">
    <property type="component" value="Chromosome 16"/>
</dbReference>
<organism evidence="5 6">
    <name type="scientific">Salix purpurea</name>
    <name type="common">Purple osier willow</name>
    <dbReference type="NCBI Taxonomy" id="77065"/>
    <lineage>
        <taxon>Eukaryota</taxon>
        <taxon>Viridiplantae</taxon>
        <taxon>Streptophyta</taxon>
        <taxon>Embryophyta</taxon>
        <taxon>Tracheophyta</taxon>
        <taxon>Spermatophyta</taxon>
        <taxon>Magnoliopsida</taxon>
        <taxon>eudicotyledons</taxon>
        <taxon>Gunneridae</taxon>
        <taxon>Pentapetalae</taxon>
        <taxon>rosids</taxon>
        <taxon>fabids</taxon>
        <taxon>Malpighiales</taxon>
        <taxon>Salicaceae</taxon>
        <taxon>Saliceae</taxon>
        <taxon>Salix</taxon>
    </lineage>
</organism>
<keyword evidence="5" id="KW-0396">Initiation factor</keyword>
<dbReference type="PANTHER" id="PTHR48024">
    <property type="entry name" value="GEO13361P1-RELATED"/>
    <property type="match status" value="1"/>
</dbReference>
<name>A0A9Q0VV24_SALPP</name>
<feature type="domain" description="RRM" evidence="4">
    <location>
        <begin position="245"/>
        <end position="339"/>
    </location>
</feature>
<evidence type="ECO:0000256" key="3">
    <source>
        <dbReference type="SAM" id="MobiDB-lite"/>
    </source>
</evidence>
<keyword evidence="1 2" id="KW-0694">RNA-binding</keyword>
<evidence type="ECO:0000256" key="2">
    <source>
        <dbReference type="PROSITE-ProRule" id="PRU00176"/>
    </source>
</evidence>
<accession>A0A9Q0VV24</accession>
<proteinExistence type="predicted"/>
<gene>
    <name evidence="5" type="ORF">OIU79_028042</name>
</gene>
<keyword evidence="5" id="KW-0648">Protein biosynthesis</keyword>
<comment type="caution">
    <text evidence="5">The sequence shown here is derived from an EMBL/GenBank/DDBJ whole genome shotgun (WGS) entry which is preliminary data.</text>
</comment>
<dbReference type="GO" id="GO:0003723">
    <property type="term" value="F:RNA binding"/>
    <property type="evidence" value="ECO:0007669"/>
    <property type="project" value="UniProtKB-UniRule"/>
</dbReference>
<feature type="compositionally biased region" description="Low complexity" evidence="3">
    <location>
        <begin position="470"/>
        <end position="479"/>
    </location>
</feature>
<keyword evidence="6" id="KW-1185">Reference proteome</keyword>
<evidence type="ECO:0000313" key="6">
    <source>
        <dbReference type="Proteomes" id="UP001151532"/>
    </source>
</evidence>
<feature type="compositionally biased region" description="Low complexity" evidence="3">
    <location>
        <begin position="9"/>
        <end position="19"/>
    </location>
</feature>
<dbReference type="PANTHER" id="PTHR48024:SF9">
    <property type="entry name" value="UBP1-ASSOCIATED PROTEINS 1A-RELATED"/>
    <property type="match status" value="1"/>
</dbReference>
<dbReference type="SUPFAM" id="SSF54928">
    <property type="entry name" value="RNA-binding domain, RBD"/>
    <property type="match status" value="2"/>
</dbReference>
<feature type="region of interest" description="Disordered" evidence="3">
    <location>
        <begin position="1"/>
        <end position="112"/>
    </location>
</feature>
<feature type="domain" description="RRM" evidence="4">
    <location>
        <begin position="151"/>
        <end position="228"/>
    </location>
</feature>
<dbReference type="AlphaFoldDB" id="A0A9Q0VV24"/>